<comment type="similarity">
    <text evidence="5">Belongs to the methyltransferase superfamily. UbiG/COQ3 family.</text>
</comment>
<dbReference type="GO" id="GO:0032259">
    <property type="term" value="P:methylation"/>
    <property type="evidence" value="ECO:0007669"/>
    <property type="project" value="UniProtKB-KW"/>
</dbReference>
<keyword evidence="4 5" id="KW-0949">S-adenosyl-L-methionine</keyword>
<dbReference type="CDD" id="cd02440">
    <property type="entry name" value="AdoMet_MTases"/>
    <property type="match status" value="1"/>
</dbReference>
<evidence type="ECO:0000313" key="6">
    <source>
        <dbReference type="EMBL" id="MBD1391013.1"/>
    </source>
</evidence>
<organism evidence="6 7">
    <name type="scientific">Neiella litorisoli</name>
    <dbReference type="NCBI Taxonomy" id="2771431"/>
    <lineage>
        <taxon>Bacteria</taxon>
        <taxon>Pseudomonadati</taxon>
        <taxon>Pseudomonadota</taxon>
        <taxon>Gammaproteobacteria</taxon>
        <taxon>Alteromonadales</taxon>
        <taxon>Echinimonadaceae</taxon>
        <taxon>Neiella</taxon>
    </lineage>
</organism>
<name>A0A8J6QKH9_9GAMM</name>
<evidence type="ECO:0000256" key="3">
    <source>
        <dbReference type="ARBA" id="ARBA00022688"/>
    </source>
</evidence>
<feature type="binding site" evidence="5">
    <location>
        <position position="121"/>
    </location>
    <ligand>
        <name>S-adenosyl-L-methionine</name>
        <dbReference type="ChEBI" id="CHEBI:59789"/>
    </ligand>
</feature>
<evidence type="ECO:0000256" key="1">
    <source>
        <dbReference type="ARBA" id="ARBA00022603"/>
    </source>
</evidence>
<comment type="catalytic activity">
    <reaction evidence="5">
        <text>a 3-demethylubiquinol + S-adenosyl-L-methionine = a ubiquinol + S-adenosyl-L-homocysteine + H(+)</text>
        <dbReference type="Rhea" id="RHEA:44380"/>
        <dbReference type="Rhea" id="RHEA-COMP:9566"/>
        <dbReference type="Rhea" id="RHEA-COMP:10914"/>
        <dbReference type="ChEBI" id="CHEBI:15378"/>
        <dbReference type="ChEBI" id="CHEBI:17976"/>
        <dbReference type="ChEBI" id="CHEBI:57856"/>
        <dbReference type="ChEBI" id="CHEBI:59789"/>
        <dbReference type="ChEBI" id="CHEBI:84422"/>
        <dbReference type="EC" id="2.1.1.64"/>
    </reaction>
</comment>
<dbReference type="EC" id="2.1.1.64" evidence="5"/>
<keyword evidence="2 5" id="KW-0808">Transferase</keyword>
<comment type="caution">
    <text evidence="6">The sequence shown here is derived from an EMBL/GenBank/DDBJ whole genome shotgun (WGS) entry which is preliminary data.</text>
</comment>
<keyword evidence="3 5" id="KW-0831">Ubiquinone biosynthesis</keyword>
<keyword evidence="1 5" id="KW-0489">Methyltransferase</keyword>
<dbReference type="UniPathway" id="UPA00232"/>
<dbReference type="PANTHER" id="PTHR43464">
    <property type="entry name" value="METHYLTRANSFERASE"/>
    <property type="match status" value="1"/>
</dbReference>
<evidence type="ECO:0000256" key="4">
    <source>
        <dbReference type="ARBA" id="ARBA00022691"/>
    </source>
</evidence>
<dbReference type="AlphaFoldDB" id="A0A8J6QKH9"/>
<protein>
    <recommendedName>
        <fullName evidence="5">Ubiquinone biosynthesis O-methyltransferase</fullName>
    </recommendedName>
    <alternativeName>
        <fullName evidence="5">2-polyprenyl-6-hydroxyphenol methylase</fullName>
        <ecNumber evidence="5">2.1.1.222</ecNumber>
    </alternativeName>
    <alternativeName>
        <fullName evidence="5">3-demethylubiquinone 3-O-methyltransferase</fullName>
        <ecNumber evidence="5">2.1.1.64</ecNumber>
    </alternativeName>
</protein>
<gene>
    <name evidence="5 6" type="primary">ubiG</name>
    <name evidence="6" type="ORF">IC617_16410</name>
</gene>
<accession>A0A8J6QKH9</accession>
<comment type="function">
    <text evidence="5">O-methyltransferase that catalyzes the 2 O-methylation steps in the ubiquinone biosynthetic pathway.</text>
</comment>
<evidence type="ECO:0000256" key="2">
    <source>
        <dbReference type="ARBA" id="ARBA00022679"/>
    </source>
</evidence>
<dbReference type="GO" id="GO:0061542">
    <property type="term" value="F:3-demethylubiquinol 3-O-methyltransferase activity"/>
    <property type="evidence" value="ECO:0007669"/>
    <property type="project" value="UniProtKB-UniRule"/>
</dbReference>
<dbReference type="InterPro" id="IPR029063">
    <property type="entry name" value="SAM-dependent_MTases_sf"/>
</dbReference>
<dbReference type="PANTHER" id="PTHR43464:SF19">
    <property type="entry name" value="UBIQUINONE BIOSYNTHESIS O-METHYLTRANSFERASE, MITOCHONDRIAL"/>
    <property type="match status" value="1"/>
</dbReference>
<dbReference type="Gene3D" id="3.40.50.150">
    <property type="entry name" value="Vaccinia Virus protein VP39"/>
    <property type="match status" value="1"/>
</dbReference>
<dbReference type="GO" id="GO:0010420">
    <property type="term" value="F:polyprenyldihydroxybenzoate methyltransferase activity"/>
    <property type="evidence" value="ECO:0007669"/>
    <property type="project" value="InterPro"/>
</dbReference>
<dbReference type="HAMAP" id="MF_00472">
    <property type="entry name" value="UbiG"/>
    <property type="match status" value="1"/>
</dbReference>
<evidence type="ECO:0000256" key="5">
    <source>
        <dbReference type="HAMAP-Rule" id="MF_00472"/>
    </source>
</evidence>
<comment type="catalytic activity">
    <reaction evidence="5">
        <text>a 3-(all-trans-polyprenyl)benzene-1,2-diol + S-adenosyl-L-methionine = a 2-methoxy-6-(all-trans-polyprenyl)phenol + S-adenosyl-L-homocysteine + H(+)</text>
        <dbReference type="Rhea" id="RHEA:31411"/>
        <dbReference type="Rhea" id="RHEA-COMP:9550"/>
        <dbReference type="Rhea" id="RHEA-COMP:9551"/>
        <dbReference type="ChEBI" id="CHEBI:15378"/>
        <dbReference type="ChEBI" id="CHEBI:57856"/>
        <dbReference type="ChEBI" id="CHEBI:59789"/>
        <dbReference type="ChEBI" id="CHEBI:62729"/>
        <dbReference type="ChEBI" id="CHEBI:62731"/>
        <dbReference type="EC" id="2.1.1.222"/>
    </reaction>
</comment>
<dbReference type="EMBL" id="JACXAF010000026">
    <property type="protein sequence ID" value="MBD1391013.1"/>
    <property type="molecule type" value="Genomic_DNA"/>
</dbReference>
<feature type="binding site" evidence="5">
    <location>
        <position position="56"/>
    </location>
    <ligand>
        <name>S-adenosyl-L-methionine</name>
        <dbReference type="ChEBI" id="CHEBI:59789"/>
    </ligand>
</feature>
<feature type="binding site" evidence="5">
    <location>
        <position position="36"/>
    </location>
    <ligand>
        <name>S-adenosyl-L-methionine</name>
        <dbReference type="ChEBI" id="CHEBI:59789"/>
    </ligand>
</feature>
<reference evidence="6" key="1">
    <citation type="submission" date="2020-09" db="EMBL/GenBank/DDBJ databases">
        <title>A novel bacterium of genus Neiella, isolated from South China Sea.</title>
        <authorList>
            <person name="Huang H."/>
            <person name="Mo K."/>
            <person name="Hu Y."/>
        </authorList>
    </citation>
    <scope>NUCLEOTIDE SEQUENCE</scope>
    <source>
        <strain evidence="6">HB171785</strain>
    </source>
</reference>
<feature type="binding site" evidence="5">
    <location>
        <position position="77"/>
    </location>
    <ligand>
        <name>S-adenosyl-L-methionine</name>
        <dbReference type="ChEBI" id="CHEBI:59789"/>
    </ligand>
</feature>
<dbReference type="SUPFAM" id="SSF53335">
    <property type="entry name" value="S-adenosyl-L-methionine-dependent methyltransferases"/>
    <property type="match status" value="1"/>
</dbReference>
<dbReference type="FunFam" id="3.40.50.150:FF:000028">
    <property type="entry name" value="Ubiquinone biosynthesis O-methyltransferase"/>
    <property type="match status" value="1"/>
</dbReference>
<comment type="pathway">
    <text evidence="5">Cofactor biosynthesis; ubiquinone biosynthesis.</text>
</comment>
<dbReference type="NCBIfam" id="TIGR01983">
    <property type="entry name" value="UbiG"/>
    <property type="match status" value="1"/>
</dbReference>
<keyword evidence="7" id="KW-1185">Reference proteome</keyword>
<dbReference type="GO" id="GO:0102208">
    <property type="term" value="F:2-polyprenyl-6-hydroxyphenol methylase activity"/>
    <property type="evidence" value="ECO:0007669"/>
    <property type="project" value="UniProtKB-EC"/>
</dbReference>
<dbReference type="Pfam" id="PF13489">
    <property type="entry name" value="Methyltransf_23"/>
    <property type="match status" value="1"/>
</dbReference>
<dbReference type="InterPro" id="IPR010233">
    <property type="entry name" value="UbiG_MeTrfase"/>
</dbReference>
<dbReference type="Proteomes" id="UP000638014">
    <property type="component" value="Unassembled WGS sequence"/>
</dbReference>
<dbReference type="EC" id="2.1.1.222" evidence="5"/>
<evidence type="ECO:0000313" key="7">
    <source>
        <dbReference type="Proteomes" id="UP000638014"/>
    </source>
</evidence>
<dbReference type="RefSeq" id="WP_191146073.1">
    <property type="nucleotide sequence ID" value="NZ_JACXAF010000026.1"/>
</dbReference>
<proteinExistence type="inferred from homology"/>
<sequence length="239" mass="26319">MNNVDQQEISKFEALAATWWDPQGQSKPLHQINPLRSQFIELHSQGVAGKKLLDVGCGGGLLSESMARAGADVTAIDMAAASIQVAKLHALESQLPINYQQQTAEQLAIAQPATFDVISCMEMLEHVPEPLSVLRACNTMLKPGGWLFLSTLNRTKRSYLMAIVAAEQVLGWLPKGTHEHGKFIKPSELLAMTDQFGLNSRAISGFRYNPLTDKFKLHHDVSVNYMVALQKPEATSDHD</sequence>